<evidence type="ECO:0000313" key="10">
    <source>
        <dbReference type="Proteomes" id="UP000215902"/>
    </source>
</evidence>
<comment type="subunit">
    <text evidence="5">V-ATPase is a heteromultimeric enzyme made up of two complexes: the ATP-hydrolytic V1 complex and the proton translocation V0 complex.</text>
</comment>
<dbReference type="EMBL" id="NIVC01000219">
    <property type="protein sequence ID" value="PAA87699.1"/>
    <property type="molecule type" value="Genomic_DNA"/>
</dbReference>
<evidence type="ECO:0000313" key="7">
    <source>
        <dbReference type="EMBL" id="PAA51337.1"/>
    </source>
</evidence>
<dbReference type="STRING" id="282301.A0A267DRM6"/>
<comment type="function">
    <text evidence="5">Subunit of the V1 complex of vacuolar(H+)-ATPase (V-ATPase), a multisubunit enzyme composed of a peripheral complex (V1) that hydrolyzes ATP and a membrane integral complex (V0) that translocates protons. V-ATPase is responsible for acidifying and maintaining the pH of intracellular compartments and in some cell types, is targeted to the plasma membrane, where it is responsible for acidifying the extracellular environment.</text>
</comment>
<keyword evidence="4 5" id="KW-0406">Ion transport</keyword>
<sequence length="116" mass="13635">MTTQSGGIQMLLQAEKKAKEKIDEARKNKQRRLKQAKQEAAAEIDTFKKEREREFKEHEARILGSRTDSEKLVQEETRQRLSELETSVGQNKEEAIKRLLELVFDVQPKVHDNFKR</sequence>
<evidence type="ECO:0000256" key="3">
    <source>
        <dbReference type="ARBA" id="ARBA00022781"/>
    </source>
</evidence>
<dbReference type="GO" id="GO:0016887">
    <property type="term" value="F:ATP hydrolysis activity"/>
    <property type="evidence" value="ECO:0007669"/>
    <property type="project" value="TreeGrafter"/>
</dbReference>
<dbReference type="Proteomes" id="UP000215902">
    <property type="component" value="Unassembled WGS sequence"/>
</dbReference>
<dbReference type="EMBL" id="NIVC01000363">
    <property type="protein sequence ID" value="PAA84733.1"/>
    <property type="molecule type" value="Genomic_DNA"/>
</dbReference>
<dbReference type="AlphaFoldDB" id="A0A267DRM6"/>
<reference evidence="7 10" key="1">
    <citation type="submission" date="2017-06" db="EMBL/GenBank/DDBJ databases">
        <title>A platform for efficient transgenesis in Macrostomum lignano, a flatworm model organism for stem cell research.</title>
        <authorList>
            <person name="Berezikov E."/>
        </authorList>
    </citation>
    <scope>NUCLEOTIDE SEQUENCE [LARGE SCALE GENOMIC DNA]</scope>
    <source>
        <strain evidence="7">DV1</strain>
        <tissue evidence="7">Whole organism</tissue>
    </source>
</reference>
<evidence type="ECO:0000256" key="4">
    <source>
        <dbReference type="ARBA" id="ARBA00023065"/>
    </source>
</evidence>
<dbReference type="EMBL" id="NIVC01003460">
    <property type="protein sequence ID" value="PAA51337.1"/>
    <property type="molecule type" value="Genomic_DNA"/>
</dbReference>
<dbReference type="Gene3D" id="1.20.5.2950">
    <property type="match status" value="1"/>
</dbReference>
<feature type="region of interest" description="Disordered" evidence="6">
    <location>
        <begin position="1"/>
        <end position="23"/>
    </location>
</feature>
<evidence type="ECO:0000256" key="6">
    <source>
        <dbReference type="SAM" id="MobiDB-lite"/>
    </source>
</evidence>
<dbReference type="InterPro" id="IPR005124">
    <property type="entry name" value="V-ATPase_G"/>
</dbReference>
<protein>
    <recommendedName>
        <fullName evidence="5">V-type proton ATPase subunit G</fullName>
    </recommendedName>
</protein>
<evidence type="ECO:0000256" key="5">
    <source>
        <dbReference type="RuleBase" id="RU364019"/>
    </source>
</evidence>
<dbReference type="NCBIfam" id="TIGR01147">
    <property type="entry name" value="V_ATP_synt_G"/>
    <property type="match status" value="1"/>
</dbReference>
<accession>A0A267DRM6</accession>
<keyword evidence="10" id="KW-1185">Reference proteome</keyword>
<dbReference type="Pfam" id="PF03179">
    <property type="entry name" value="V-ATPase_G"/>
    <property type="match status" value="1"/>
</dbReference>
<feature type="compositionally biased region" description="Basic and acidic residues" evidence="6">
    <location>
        <begin position="14"/>
        <end position="23"/>
    </location>
</feature>
<keyword evidence="2 5" id="KW-0813">Transport</keyword>
<evidence type="ECO:0000256" key="2">
    <source>
        <dbReference type="ARBA" id="ARBA00022448"/>
    </source>
</evidence>
<evidence type="ECO:0000256" key="1">
    <source>
        <dbReference type="ARBA" id="ARBA00010066"/>
    </source>
</evidence>
<comment type="caution">
    <text evidence="7">The sequence shown here is derived from an EMBL/GenBank/DDBJ whole genome shotgun (WGS) entry which is preliminary data.</text>
</comment>
<dbReference type="FunFam" id="1.20.5.620:FF:000004">
    <property type="entry name" value="V-type proton ATPase subunit G"/>
    <property type="match status" value="1"/>
</dbReference>
<keyword evidence="3 5" id="KW-0375">Hydrogen ion transport</keyword>
<organism evidence="7 10">
    <name type="scientific">Macrostomum lignano</name>
    <dbReference type="NCBI Taxonomy" id="282301"/>
    <lineage>
        <taxon>Eukaryota</taxon>
        <taxon>Metazoa</taxon>
        <taxon>Spiralia</taxon>
        <taxon>Lophotrochozoa</taxon>
        <taxon>Platyhelminthes</taxon>
        <taxon>Rhabditophora</taxon>
        <taxon>Macrostomorpha</taxon>
        <taxon>Macrostomida</taxon>
        <taxon>Macrostomidae</taxon>
        <taxon>Macrostomum</taxon>
    </lineage>
</organism>
<dbReference type="PANTHER" id="PTHR12713:SF11">
    <property type="entry name" value="V-TYPE PROTON ATPASE SUBUNIT G"/>
    <property type="match status" value="1"/>
</dbReference>
<dbReference type="GO" id="GO:0000221">
    <property type="term" value="C:vacuolar proton-transporting V-type ATPase, V1 domain"/>
    <property type="evidence" value="ECO:0007669"/>
    <property type="project" value="TreeGrafter"/>
</dbReference>
<name>A0A267DRM6_9PLAT</name>
<gene>
    <name evidence="7" type="ORF">BOX15_Mlig008207g1</name>
    <name evidence="8" type="ORF">BOX15_Mlig008207g2</name>
    <name evidence="9" type="ORF">BOX15_Mlig009743g1</name>
</gene>
<evidence type="ECO:0000313" key="8">
    <source>
        <dbReference type="EMBL" id="PAA84733.1"/>
    </source>
</evidence>
<dbReference type="GO" id="GO:0046961">
    <property type="term" value="F:proton-transporting ATPase activity, rotational mechanism"/>
    <property type="evidence" value="ECO:0007669"/>
    <property type="project" value="InterPro"/>
</dbReference>
<dbReference type="OrthoDB" id="250802at2759"/>
<evidence type="ECO:0000313" key="9">
    <source>
        <dbReference type="EMBL" id="PAA87699.1"/>
    </source>
</evidence>
<proteinExistence type="inferred from homology"/>
<dbReference type="PANTHER" id="PTHR12713">
    <property type="entry name" value="VACUOLAR ATP SYNTHASE SUBUNIT G"/>
    <property type="match status" value="1"/>
</dbReference>
<dbReference type="GO" id="GO:0098793">
    <property type="term" value="C:presynapse"/>
    <property type="evidence" value="ECO:0007669"/>
    <property type="project" value="GOC"/>
</dbReference>
<dbReference type="FunFam" id="1.20.5.2950:FF:000001">
    <property type="entry name" value="V-type proton ATPase subunit G"/>
    <property type="match status" value="1"/>
</dbReference>
<dbReference type="GO" id="GO:0097401">
    <property type="term" value="P:synaptic vesicle lumen acidification"/>
    <property type="evidence" value="ECO:0007669"/>
    <property type="project" value="TreeGrafter"/>
</dbReference>
<comment type="similarity">
    <text evidence="1 5">Belongs to the V-ATPase G subunit family.</text>
</comment>